<accession>S7QMI0</accession>
<feature type="compositionally biased region" description="Pro residues" evidence="1">
    <location>
        <begin position="167"/>
        <end position="180"/>
    </location>
</feature>
<protein>
    <submittedName>
        <fullName evidence="2">Uncharacterized protein</fullName>
    </submittedName>
</protein>
<keyword evidence="3" id="KW-1185">Reference proteome</keyword>
<proteinExistence type="predicted"/>
<feature type="region of interest" description="Disordered" evidence="1">
    <location>
        <begin position="205"/>
        <end position="251"/>
    </location>
</feature>
<dbReference type="KEGG" id="gtr:GLOTRDRAFT_135395"/>
<dbReference type="GeneID" id="19303311"/>
<dbReference type="EMBL" id="KB469296">
    <property type="protein sequence ID" value="EPQ60771.1"/>
    <property type="molecule type" value="Genomic_DNA"/>
</dbReference>
<name>S7QMI0_GLOTA</name>
<evidence type="ECO:0000313" key="2">
    <source>
        <dbReference type="EMBL" id="EPQ60771.1"/>
    </source>
</evidence>
<evidence type="ECO:0000313" key="3">
    <source>
        <dbReference type="Proteomes" id="UP000030669"/>
    </source>
</evidence>
<feature type="region of interest" description="Disordered" evidence="1">
    <location>
        <begin position="158"/>
        <end position="181"/>
    </location>
</feature>
<feature type="compositionally biased region" description="Pro residues" evidence="1">
    <location>
        <begin position="229"/>
        <end position="248"/>
    </location>
</feature>
<feature type="compositionally biased region" description="Polar residues" evidence="1">
    <location>
        <begin position="39"/>
        <end position="48"/>
    </location>
</feature>
<reference evidence="2 3" key="1">
    <citation type="journal article" date="2012" name="Science">
        <title>The Paleozoic origin of enzymatic lignin decomposition reconstructed from 31 fungal genomes.</title>
        <authorList>
            <person name="Floudas D."/>
            <person name="Binder M."/>
            <person name="Riley R."/>
            <person name="Barry K."/>
            <person name="Blanchette R.A."/>
            <person name="Henrissat B."/>
            <person name="Martinez A.T."/>
            <person name="Otillar R."/>
            <person name="Spatafora J.W."/>
            <person name="Yadav J.S."/>
            <person name="Aerts A."/>
            <person name="Benoit I."/>
            <person name="Boyd A."/>
            <person name="Carlson A."/>
            <person name="Copeland A."/>
            <person name="Coutinho P.M."/>
            <person name="de Vries R.P."/>
            <person name="Ferreira P."/>
            <person name="Findley K."/>
            <person name="Foster B."/>
            <person name="Gaskell J."/>
            <person name="Glotzer D."/>
            <person name="Gorecki P."/>
            <person name="Heitman J."/>
            <person name="Hesse C."/>
            <person name="Hori C."/>
            <person name="Igarashi K."/>
            <person name="Jurgens J.A."/>
            <person name="Kallen N."/>
            <person name="Kersten P."/>
            <person name="Kohler A."/>
            <person name="Kuees U."/>
            <person name="Kumar T.K.A."/>
            <person name="Kuo A."/>
            <person name="LaButti K."/>
            <person name="Larrondo L.F."/>
            <person name="Lindquist E."/>
            <person name="Ling A."/>
            <person name="Lombard V."/>
            <person name="Lucas S."/>
            <person name="Lundell T."/>
            <person name="Martin R."/>
            <person name="McLaughlin D.J."/>
            <person name="Morgenstern I."/>
            <person name="Morin E."/>
            <person name="Murat C."/>
            <person name="Nagy L.G."/>
            <person name="Nolan M."/>
            <person name="Ohm R.A."/>
            <person name="Patyshakuliyeva A."/>
            <person name="Rokas A."/>
            <person name="Ruiz-Duenas F.J."/>
            <person name="Sabat G."/>
            <person name="Salamov A."/>
            <person name="Samejima M."/>
            <person name="Schmutz J."/>
            <person name="Slot J.C."/>
            <person name="St John F."/>
            <person name="Stenlid J."/>
            <person name="Sun H."/>
            <person name="Sun S."/>
            <person name="Syed K."/>
            <person name="Tsang A."/>
            <person name="Wiebenga A."/>
            <person name="Young D."/>
            <person name="Pisabarro A."/>
            <person name="Eastwood D.C."/>
            <person name="Martin F."/>
            <person name="Cullen D."/>
            <person name="Grigoriev I.V."/>
            <person name="Hibbett D.S."/>
        </authorList>
    </citation>
    <scope>NUCLEOTIDE SEQUENCE [LARGE SCALE GENOMIC DNA]</scope>
    <source>
        <strain evidence="2 3">ATCC 11539</strain>
    </source>
</reference>
<evidence type="ECO:0000256" key="1">
    <source>
        <dbReference type="SAM" id="MobiDB-lite"/>
    </source>
</evidence>
<feature type="region of interest" description="Disordered" evidence="1">
    <location>
        <begin position="30"/>
        <end position="57"/>
    </location>
</feature>
<organism evidence="2 3">
    <name type="scientific">Gloeophyllum trabeum (strain ATCC 11539 / FP-39264 / Madison 617)</name>
    <name type="common">Brown rot fungus</name>
    <dbReference type="NCBI Taxonomy" id="670483"/>
    <lineage>
        <taxon>Eukaryota</taxon>
        <taxon>Fungi</taxon>
        <taxon>Dikarya</taxon>
        <taxon>Basidiomycota</taxon>
        <taxon>Agaricomycotina</taxon>
        <taxon>Agaricomycetes</taxon>
        <taxon>Gloeophyllales</taxon>
        <taxon>Gloeophyllaceae</taxon>
        <taxon>Gloeophyllum</taxon>
    </lineage>
</organism>
<sequence>MKNGRRRTWNGIDGASAGCCYPASVLKSRRHSRRGCSGQRRTASSATRQHGRRPVRRPRPRLAAYFCACPSARSAPRPPAQSTVPEQLLRHQRHALPRQLHALTRQLHALPRQPLLRVHQRLPIQQQQRKVALVPLPPLPLRPFRIVVCELLAPDCPEQRQSHGQAPPHPLPLPPQPPASLPQVLARRRLPPAVPLVAERQPARLAPAFPVQRSPLSPSAPRPHNQPEQPLPALPHPPLALAIAPPPARPRRHLHARAARRARRRVLALRIPRGPSPPPPGPRPRPRARVHVLLPRAAVRRGLRAGRVRRVRGEADRRGAQVQRERRVGGGGGGWAAGVRRAFVLVVDDYACRPGAARALGGCQRFGAEFGGDLGGSGEAAVV</sequence>
<dbReference type="AlphaFoldDB" id="S7QMI0"/>
<dbReference type="OMA" id="CACGREV"/>
<gene>
    <name evidence="2" type="ORF">GLOTRDRAFT_135395</name>
</gene>
<dbReference type="RefSeq" id="XP_007861100.1">
    <property type="nucleotide sequence ID" value="XM_007862909.1"/>
</dbReference>
<dbReference type="HOGENOM" id="CLU_721704_0_0_1"/>
<dbReference type="Proteomes" id="UP000030669">
    <property type="component" value="Unassembled WGS sequence"/>
</dbReference>